<name>A0A9P0D0V4_9CUCU</name>
<evidence type="ECO:0000256" key="10">
    <source>
        <dbReference type="RuleBase" id="RU361115"/>
    </source>
</evidence>
<evidence type="ECO:0000256" key="4">
    <source>
        <dbReference type="ARBA" id="ARBA00022692"/>
    </source>
</evidence>
<dbReference type="GO" id="GO:0005789">
    <property type="term" value="C:endoplasmic reticulum membrane"/>
    <property type="evidence" value="ECO:0007669"/>
    <property type="project" value="TreeGrafter"/>
</dbReference>
<gene>
    <name evidence="11" type="ORF">PSYICH_LOCUS12110</name>
</gene>
<evidence type="ECO:0000256" key="8">
    <source>
        <dbReference type="ARBA" id="ARBA00023136"/>
    </source>
</evidence>
<evidence type="ECO:0000256" key="1">
    <source>
        <dbReference type="ARBA" id="ARBA00004141"/>
    </source>
</evidence>
<dbReference type="GO" id="GO:0034626">
    <property type="term" value="P:fatty acid elongation, polyunsaturated fatty acid"/>
    <property type="evidence" value="ECO:0007669"/>
    <property type="project" value="TreeGrafter"/>
</dbReference>
<feature type="transmembrane region" description="Helical" evidence="10">
    <location>
        <begin position="188"/>
        <end position="207"/>
    </location>
</feature>
<keyword evidence="9 10" id="KW-0275">Fatty acid biosynthesis</keyword>
<dbReference type="EC" id="2.3.1.199" evidence="10"/>
<dbReference type="OrthoDB" id="434092at2759"/>
<evidence type="ECO:0000256" key="9">
    <source>
        <dbReference type="ARBA" id="ARBA00023160"/>
    </source>
</evidence>
<keyword evidence="8 10" id="KW-0472">Membrane</keyword>
<organism evidence="11 12">
    <name type="scientific">Psylliodes chrysocephalus</name>
    <dbReference type="NCBI Taxonomy" id="3402493"/>
    <lineage>
        <taxon>Eukaryota</taxon>
        <taxon>Metazoa</taxon>
        <taxon>Ecdysozoa</taxon>
        <taxon>Arthropoda</taxon>
        <taxon>Hexapoda</taxon>
        <taxon>Insecta</taxon>
        <taxon>Pterygota</taxon>
        <taxon>Neoptera</taxon>
        <taxon>Endopterygota</taxon>
        <taxon>Coleoptera</taxon>
        <taxon>Polyphaga</taxon>
        <taxon>Cucujiformia</taxon>
        <taxon>Chrysomeloidea</taxon>
        <taxon>Chrysomelidae</taxon>
        <taxon>Galerucinae</taxon>
        <taxon>Alticini</taxon>
        <taxon>Psylliodes</taxon>
    </lineage>
</organism>
<dbReference type="Proteomes" id="UP001153636">
    <property type="component" value="Chromosome 6"/>
</dbReference>
<dbReference type="PANTHER" id="PTHR11157:SF162">
    <property type="entry name" value="ELONGATION OF VERY LONG CHAIN FATTY ACIDS PROTEIN"/>
    <property type="match status" value="1"/>
</dbReference>
<evidence type="ECO:0000256" key="6">
    <source>
        <dbReference type="ARBA" id="ARBA00022989"/>
    </source>
</evidence>
<comment type="catalytic activity">
    <reaction evidence="10">
        <text>a very-long-chain acyl-CoA + malonyl-CoA + H(+) = a very-long-chain 3-oxoacyl-CoA + CO2 + CoA</text>
        <dbReference type="Rhea" id="RHEA:32727"/>
        <dbReference type="ChEBI" id="CHEBI:15378"/>
        <dbReference type="ChEBI" id="CHEBI:16526"/>
        <dbReference type="ChEBI" id="CHEBI:57287"/>
        <dbReference type="ChEBI" id="CHEBI:57384"/>
        <dbReference type="ChEBI" id="CHEBI:90725"/>
        <dbReference type="ChEBI" id="CHEBI:90736"/>
        <dbReference type="EC" id="2.3.1.199"/>
    </reaction>
</comment>
<evidence type="ECO:0000256" key="2">
    <source>
        <dbReference type="ARBA" id="ARBA00022516"/>
    </source>
</evidence>
<dbReference type="PANTHER" id="PTHR11157">
    <property type="entry name" value="FATTY ACID ACYL TRANSFERASE-RELATED"/>
    <property type="match status" value="1"/>
</dbReference>
<dbReference type="GO" id="GO:0042761">
    <property type="term" value="P:very long-chain fatty acid biosynthetic process"/>
    <property type="evidence" value="ECO:0007669"/>
    <property type="project" value="TreeGrafter"/>
</dbReference>
<dbReference type="InterPro" id="IPR002076">
    <property type="entry name" value="ELO_fam"/>
</dbReference>
<feature type="transmembrane region" description="Helical" evidence="10">
    <location>
        <begin position="366"/>
        <end position="384"/>
    </location>
</feature>
<comment type="similarity">
    <text evidence="10">Belongs to the ELO family.</text>
</comment>
<feature type="transmembrane region" description="Helical" evidence="10">
    <location>
        <begin position="396"/>
        <end position="415"/>
    </location>
</feature>
<proteinExistence type="inferred from homology"/>
<evidence type="ECO:0000313" key="12">
    <source>
        <dbReference type="Proteomes" id="UP001153636"/>
    </source>
</evidence>
<dbReference type="AlphaFoldDB" id="A0A9P0D0V4"/>
<keyword evidence="4 10" id="KW-0812">Transmembrane</keyword>
<keyword evidence="3 10" id="KW-0808">Transferase</keyword>
<dbReference type="GO" id="GO:0019367">
    <property type="term" value="P:fatty acid elongation, saturated fatty acid"/>
    <property type="evidence" value="ECO:0007669"/>
    <property type="project" value="TreeGrafter"/>
</dbReference>
<dbReference type="EMBL" id="OV651818">
    <property type="protein sequence ID" value="CAH1112768.1"/>
    <property type="molecule type" value="Genomic_DNA"/>
</dbReference>
<keyword evidence="12" id="KW-1185">Reference proteome</keyword>
<reference evidence="11" key="1">
    <citation type="submission" date="2022-01" db="EMBL/GenBank/DDBJ databases">
        <authorList>
            <person name="King R."/>
        </authorList>
    </citation>
    <scope>NUCLEOTIDE SEQUENCE</scope>
</reference>
<evidence type="ECO:0000256" key="3">
    <source>
        <dbReference type="ARBA" id="ARBA00022679"/>
    </source>
</evidence>
<feature type="transmembrane region" description="Helical" evidence="10">
    <location>
        <begin position="332"/>
        <end position="354"/>
    </location>
</feature>
<dbReference type="GO" id="GO:0030148">
    <property type="term" value="P:sphingolipid biosynthetic process"/>
    <property type="evidence" value="ECO:0007669"/>
    <property type="project" value="TreeGrafter"/>
</dbReference>
<dbReference type="Pfam" id="PF01151">
    <property type="entry name" value="ELO"/>
    <property type="match status" value="1"/>
</dbReference>
<feature type="transmembrane region" description="Helical" evidence="10">
    <location>
        <begin position="228"/>
        <end position="247"/>
    </location>
</feature>
<accession>A0A9P0D0V4</accession>
<evidence type="ECO:0000313" key="11">
    <source>
        <dbReference type="EMBL" id="CAH1112768.1"/>
    </source>
</evidence>
<comment type="subcellular location">
    <subcellularLocation>
        <location evidence="1">Membrane</location>
        <topology evidence="1">Multi-pass membrane protein</topology>
    </subcellularLocation>
</comment>
<sequence length="494" mass="58196">MLTDERKTTRELAVRRMNKIRNQTDLHTEVRAFISPKFNFDTEDYYDLFQTWKEIPLTEPPLLKQVSEDNLQEIVKDYSNSLVITEIMEFPCHTQAVERAVKLVTESSLLVTDPIRRDGVIRNAIFSREVMPNFSPTSNSKILHSVPVNNFRKMDLLEDLEILREMNLNPDHCLNTQIHLNYPRVTDWWMMSSPLPTLLICIFYAYFSKVLGPRLMENRKPLDLRNVLIIYNLVQTIFSSWIFYEYLMSGWWGSYSFRCQPVDYSNNPVALRMVRTCWWYYFSKFTEFFDTLFFILRKKNSHVSTLHVIHHGCMPFSVWMGLKFAPGGHSTFFALLNAFVHIIMYFYYMVAAMGPKYQKYIWWKRYLTTLQMAQFVAIFTHQFQLLFTECNYPKGFMVWIALHGIMFLFLFSDFYKVKYSHKKAVKSKENNGACMPLLDDDLPNGIKKSHSNGTLNNTYIKSEYTDSCEACYSNGSTKGFVTQSIAKHNNKKIE</sequence>
<dbReference type="GO" id="GO:0034625">
    <property type="term" value="P:fatty acid elongation, monounsaturated fatty acid"/>
    <property type="evidence" value="ECO:0007669"/>
    <property type="project" value="TreeGrafter"/>
</dbReference>
<keyword evidence="2 10" id="KW-0444">Lipid biosynthesis</keyword>
<protein>
    <recommendedName>
        <fullName evidence="10">Elongation of very long chain fatty acids protein</fullName>
        <ecNumber evidence="10">2.3.1.199</ecNumber>
    </recommendedName>
    <alternativeName>
        <fullName evidence="10">Very-long-chain 3-oxoacyl-CoA synthase</fullName>
    </alternativeName>
</protein>
<keyword evidence="7 10" id="KW-0443">Lipid metabolism</keyword>
<keyword evidence="6 10" id="KW-1133">Transmembrane helix</keyword>
<evidence type="ECO:0000256" key="7">
    <source>
        <dbReference type="ARBA" id="ARBA00023098"/>
    </source>
</evidence>
<evidence type="ECO:0000256" key="5">
    <source>
        <dbReference type="ARBA" id="ARBA00022832"/>
    </source>
</evidence>
<dbReference type="GO" id="GO:0009922">
    <property type="term" value="F:fatty acid elongase activity"/>
    <property type="evidence" value="ECO:0007669"/>
    <property type="project" value="UniProtKB-EC"/>
</dbReference>
<keyword evidence="5 10" id="KW-0276">Fatty acid metabolism</keyword>